<dbReference type="Gene3D" id="2.70.98.10">
    <property type="match status" value="1"/>
</dbReference>
<gene>
    <name evidence="1" type="ORF">FHR80_001878</name>
</gene>
<comment type="caution">
    <text evidence="1">The sequence shown here is derived from an EMBL/GenBank/DDBJ whole genome shotgun (WGS) entry which is preliminary data.</text>
</comment>
<dbReference type="Proteomes" id="UP000518206">
    <property type="component" value="Unassembled WGS sequence"/>
</dbReference>
<dbReference type="GO" id="GO:0030246">
    <property type="term" value="F:carbohydrate binding"/>
    <property type="evidence" value="ECO:0007669"/>
    <property type="project" value="InterPro"/>
</dbReference>
<dbReference type="EMBL" id="JACHVX010000002">
    <property type="protein sequence ID" value="MBB2922966.1"/>
    <property type="molecule type" value="Genomic_DNA"/>
</dbReference>
<dbReference type="RefSeq" id="WP_183295791.1">
    <property type="nucleotide sequence ID" value="NZ_JACHVX010000002.1"/>
</dbReference>
<evidence type="ECO:0000313" key="1">
    <source>
        <dbReference type="EMBL" id="MBB2922966.1"/>
    </source>
</evidence>
<reference evidence="1 2" key="1">
    <citation type="submission" date="2020-08" db="EMBL/GenBank/DDBJ databases">
        <title>The Agave Microbiome: Exploring the role of microbial communities in plant adaptations to desert environments.</title>
        <authorList>
            <person name="Partida-Martinez L.P."/>
        </authorList>
    </citation>
    <scope>NUCLEOTIDE SEQUENCE [LARGE SCALE GENOMIC DNA]</scope>
    <source>
        <strain evidence="1 2">RAS26</strain>
    </source>
</reference>
<protein>
    <submittedName>
        <fullName evidence="1">Aldose 1-epimerase</fullName>
        <ecNumber evidence="1">5.1.3.3</ecNumber>
    </submittedName>
</protein>
<dbReference type="AlphaFoldDB" id="A0A7W4UF09"/>
<dbReference type="EC" id="5.1.3.3" evidence="1"/>
<dbReference type="InterPro" id="IPR011013">
    <property type="entry name" value="Gal_mutarotase_sf_dom"/>
</dbReference>
<dbReference type="InterPro" id="IPR037480">
    <property type="entry name" value="YihR-like"/>
</dbReference>
<accession>A0A7W4UF09</accession>
<dbReference type="InterPro" id="IPR014718">
    <property type="entry name" value="GH-type_carb-bd"/>
</dbReference>
<dbReference type="InterPro" id="IPR008183">
    <property type="entry name" value="Aldose_1/G6P_1-epimerase"/>
</dbReference>
<keyword evidence="1" id="KW-0413">Isomerase</keyword>
<reference evidence="1 2" key="2">
    <citation type="submission" date="2020-08" db="EMBL/GenBank/DDBJ databases">
        <authorList>
            <person name="Partida-Martinez L."/>
            <person name="Huntemann M."/>
            <person name="Clum A."/>
            <person name="Wang J."/>
            <person name="Palaniappan K."/>
            <person name="Ritter S."/>
            <person name="Chen I.-M."/>
            <person name="Stamatis D."/>
            <person name="Reddy T."/>
            <person name="O'Malley R."/>
            <person name="Daum C."/>
            <person name="Shapiro N."/>
            <person name="Ivanova N."/>
            <person name="Kyrpides N."/>
            <person name="Woyke T."/>
        </authorList>
    </citation>
    <scope>NUCLEOTIDE SEQUENCE [LARGE SCALE GENOMIC DNA]</scope>
    <source>
        <strain evidence="1 2">RAS26</strain>
    </source>
</reference>
<dbReference type="PANTHER" id="PTHR10091:SF0">
    <property type="entry name" value="GALACTOSE MUTAROTASE"/>
    <property type="match status" value="1"/>
</dbReference>
<dbReference type="GO" id="GO:0033499">
    <property type="term" value="P:galactose catabolic process via UDP-galactose, Leloir pathway"/>
    <property type="evidence" value="ECO:0007669"/>
    <property type="project" value="TreeGrafter"/>
</dbReference>
<evidence type="ECO:0000313" key="2">
    <source>
        <dbReference type="Proteomes" id="UP000518206"/>
    </source>
</evidence>
<dbReference type="GO" id="GO:0004034">
    <property type="term" value="F:aldose 1-epimerase activity"/>
    <property type="evidence" value="ECO:0007669"/>
    <property type="project" value="UniProtKB-EC"/>
</dbReference>
<dbReference type="SUPFAM" id="SSF74650">
    <property type="entry name" value="Galactose mutarotase-like"/>
    <property type="match status" value="1"/>
</dbReference>
<sequence>MNIPAPSGRQYHLARGDQHATIAEVGASIREYSVGGRDVALPFEKDQIAPAYSGAVLAPWPNRLTDGQYTFDGVEHQVPVNEPGRMTALHGLVSHARFTPSSPVSDTSVTLEHEIVPTLGYPFPVRVRATYALTDEGLEVLVTATNLGQHAAPYGVGFHPWLSPGDAAVDDCTIQVDAATRVLVDDRLLPTGTAPLGPDDDMRTPRPLAGFALDDAFVDVVRDDDGLAWIKLASPDGQTSAVWMDDTMDTWQVCTGNDIPGIMRRGVACEPMSCIADAFRTGERLVRLEPGASHTVRWGMRLL</sequence>
<name>A0A7W4UF09_9CELL</name>
<proteinExistence type="predicted"/>
<dbReference type="Pfam" id="PF01263">
    <property type="entry name" value="Aldose_epim"/>
    <property type="match status" value="1"/>
</dbReference>
<dbReference type="CDD" id="cd09022">
    <property type="entry name" value="Aldose_epim_Ec_YihR"/>
    <property type="match status" value="1"/>
</dbReference>
<dbReference type="PANTHER" id="PTHR10091">
    <property type="entry name" value="ALDOSE-1-EPIMERASE"/>
    <property type="match status" value="1"/>
</dbReference>
<organism evidence="1 2">
    <name type="scientific">Cellulomonas cellasea</name>
    <dbReference type="NCBI Taxonomy" id="43670"/>
    <lineage>
        <taxon>Bacteria</taxon>
        <taxon>Bacillati</taxon>
        <taxon>Actinomycetota</taxon>
        <taxon>Actinomycetes</taxon>
        <taxon>Micrococcales</taxon>
        <taxon>Cellulomonadaceae</taxon>
        <taxon>Cellulomonas</taxon>
    </lineage>
</organism>
<dbReference type="GO" id="GO:0006006">
    <property type="term" value="P:glucose metabolic process"/>
    <property type="evidence" value="ECO:0007669"/>
    <property type="project" value="TreeGrafter"/>
</dbReference>